<feature type="region of interest" description="Disordered" evidence="2">
    <location>
        <begin position="66"/>
        <end position="112"/>
    </location>
</feature>
<dbReference type="InterPro" id="IPR006698">
    <property type="entry name" value="UPF0229"/>
</dbReference>
<sequence>MSIIIDRRDRAGSSTGKKSTVNRQRFLRRYKHIIKKAVQDSVDQRSITDTDRGDNIHIPNKDLSEPIFHHGQGGKNQRVHPGNKAFHKGDRFSRPPAGKGQGSGQGAASDRGSGVDEFVFQISREEFLEYVFEDLELPNMLRKNLKSTTEYTLRRGGFTSAGSPDQINVVRSLRSAYARRIALSAKKRKKLKALQSELDSLKNSNDPEDQKKASALKLQIEALEQAIKRMPFIDEFDLKYNNLIKIPLPSSKAVMFCIMDVSGSMGQEIKDIAKRFFLLLYLFLQRSYKAVEVVFIRHHSEARECDEEEFFYARETGGTLVSKAMDLTSQIIDKRYPVSDWNIYIAQASDGDNWETDTDICRKIILERLLPRVQYFAYVEIANRPQTLWHTYQQIQDEFADYFAQQRIRNHADIYPVFRRLFARRSG</sequence>
<dbReference type="PANTHER" id="PTHR30510">
    <property type="entry name" value="UPF0229 PROTEIN YEAH"/>
    <property type="match status" value="1"/>
</dbReference>
<evidence type="ECO:0000256" key="1">
    <source>
        <dbReference type="HAMAP-Rule" id="MF_01232"/>
    </source>
</evidence>
<dbReference type="Proteomes" id="UP001209854">
    <property type="component" value="Unassembled WGS sequence"/>
</dbReference>
<evidence type="ECO:0000313" key="4">
    <source>
        <dbReference type="Proteomes" id="UP001209854"/>
    </source>
</evidence>
<proteinExistence type="inferred from homology"/>
<dbReference type="NCBIfam" id="NF003708">
    <property type="entry name" value="PRK05325.1-3"/>
    <property type="match status" value="1"/>
</dbReference>
<feature type="compositionally biased region" description="Polar residues" evidence="2">
    <location>
        <begin position="12"/>
        <end position="23"/>
    </location>
</feature>
<dbReference type="NCBIfam" id="NF003707">
    <property type="entry name" value="PRK05325.1-2"/>
    <property type="match status" value="1"/>
</dbReference>
<protein>
    <recommendedName>
        <fullName evidence="1">UPF0229 protein NX722_19370</fullName>
    </recommendedName>
</protein>
<name>A0ABT3MZE5_9GAMM</name>
<dbReference type="RefSeq" id="WP_262564501.1">
    <property type="nucleotide sequence ID" value="NZ_JAPFCC010000001.1"/>
</dbReference>
<dbReference type="Pfam" id="PF04285">
    <property type="entry name" value="DUF444"/>
    <property type="match status" value="1"/>
</dbReference>
<comment type="similarity">
    <text evidence="1">Belongs to the UPF0229 family.</text>
</comment>
<dbReference type="EMBL" id="JAPFCC010000001">
    <property type="protein sequence ID" value="MCW7554737.1"/>
    <property type="molecule type" value="Genomic_DNA"/>
</dbReference>
<evidence type="ECO:0000256" key="2">
    <source>
        <dbReference type="SAM" id="MobiDB-lite"/>
    </source>
</evidence>
<evidence type="ECO:0000313" key="3">
    <source>
        <dbReference type="EMBL" id="MCW7554737.1"/>
    </source>
</evidence>
<reference evidence="3 4" key="1">
    <citation type="submission" date="2022-10" db="EMBL/GenBank/DDBJ databases">
        <title>High-quality genome sequences of two octocoral-associated bacteria, Endozoicomonas euniceicola EF212 and Endozoicomonas gorgoniicola PS125.</title>
        <authorList>
            <person name="Chiou Y.-J."/>
            <person name="Chen Y.-H."/>
        </authorList>
    </citation>
    <scope>NUCLEOTIDE SEQUENCE [LARGE SCALE GENOMIC DNA]</scope>
    <source>
        <strain evidence="3 4">PS125</strain>
    </source>
</reference>
<dbReference type="PANTHER" id="PTHR30510:SF2">
    <property type="entry name" value="UPF0229 PROTEIN YEAH"/>
    <property type="match status" value="1"/>
</dbReference>
<keyword evidence="4" id="KW-1185">Reference proteome</keyword>
<comment type="caution">
    <text evidence="3">The sequence shown here is derived from an EMBL/GenBank/DDBJ whole genome shotgun (WGS) entry which is preliminary data.</text>
</comment>
<dbReference type="HAMAP" id="MF_01232">
    <property type="entry name" value="UPF0229"/>
    <property type="match status" value="1"/>
</dbReference>
<organism evidence="3 4">
    <name type="scientific">Endozoicomonas gorgoniicola</name>
    <dbReference type="NCBI Taxonomy" id="1234144"/>
    <lineage>
        <taxon>Bacteria</taxon>
        <taxon>Pseudomonadati</taxon>
        <taxon>Pseudomonadota</taxon>
        <taxon>Gammaproteobacteria</taxon>
        <taxon>Oceanospirillales</taxon>
        <taxon>Endozoicomonadaceae</taxon>
        <taxon>Endozoicomonas</taxon>
    </lineage>
</organism>
<accession>A0ABT3MZE5</accession>
<feature type="region of interest" description="Disordered" evidence="2">
    <location>
        <begin position="1"/>
        <end position="23"/>
    </location>
</feature>
<gene>
    <name evidence="3" type="ORF">NX722_19370</name>
</gene>
<feature type="compositionally biased region" description="Basic and acidic residues" evidence="2">
    <location>
        <begin position="1"/>
        <end position="11"/>
    </location>
</feature>